<evidence type="ECO:0000313" key="1">
    <source>
        <dbReference type="EMBL" id="KAF5405477.1"/>
    </source>
</evidence>
<dbReference type="Proteomes" id="UP000748531">
    <property type="component" value="Unassembled WGS sequence"/>
</dbReference>
<dbReference type="EMBL" id="LUCH01000312">
    <property type="protein sequence ID" value="KAF5405477.1"/>
    <property type="molecule type" value="Genomic_DNA"/>
</dbReference>
<dbReference type="OrthoDB" id="5869902at2759"/>
<name>A0A8J4TMT0_9TREM</name>
<evidence type="ECO:0000313" key="2">
    <source>
        <dbReference type="Proteomes" id="UP000748531"/>
    </source>
</evidence>
<sequence>MNEDIVNRFEHILPALFASETARKIIKDIKAIVVTCSERLLENYSVYKAIFAVYVNILCTIINCLVLHNKCAQTVQQFLPLISATVGIPCEKLLSATAHYIRLTIRYHPKLASENSLRPILEGLLKHCTPETMRLLFCIHSYNPNAFRARGVGQLLLSLFSQPGTPVAVQRDCLVLLIWMVDGLLPTSTAIKTSFGLSLSECVERLLVGGSEETGCLLSQLLMMLAQRDLFGTVSAHANAALPKRLPLSWPNCLETILNLLVGLANDCHLKKHKHLGQSNCIKGCLDAIAVYLKEARKIRHVIICLVAFRDLKKLLGLQTLQSYQSYMELVSLRIGVDQEMQQANIWPPSTDRYSELKNLPLEFEIRDWINSYENQNEIIGRLVSAGATVESTSYYFAVGY</sequence>
<protein>
    <submittedName>
        <fullName evidence="1">Uncharacterized protein</fullName>
    </submittedName>
</protein>
<accession>A0A8J4TMT0</accession>
<keyword evidence="2" id="KW-1185">Reference proteome</keyword>
<gene>
    <name evidence="1" type="ORF">PHET_01027</name>
</gene>
<organism evidence="1 2">
    <name type="scientific">Paragonimus heterotremus</name>
    <dbReference type="NCBI Taxonomy" id="100268"/>
    <lineage>
        <taxon>Eukaryota</taxon>
        <taxon>Metazoa</taxon>
        <taxon>Spiralia</taxon>
        <taxon>Lophotrochozoa</taxon>
        <taxon>Platyhelminthes</taxon>
        <taxon>Trematoda</taxon>
        <taxon>Digenea</taxon>
        <taxon>Plagiorchiida</taxon>
        <taxon>Troglotremata</taxon>
        <taxon>Troglotrematidae</taxon>
        <taxon>Paragonimus</taxon>
    </lineage>
</organism>
<proteinExistence type="predicted"/>
<reference evidence="1" key="1">
    <citation type="submission" date="2019-05" db="EMBL/GenBank/DDBJ databases">
        <title>Annotation for the trematode Paragonimus heterotremus.</title>
        <authorList>
            <person name="Choi Y.-J."/>
        </authorList>
    </citation>
    <scope>NUCLEOTIDE SEQUENCE</scope>
    <source>
        <strain evidence="1">LC</strain>
    </source>
</reference>
<comment type="caution">
    <text evidence="1">The sequence shown here is derived from an EMBL/GenBank/DDBJ whole genome shotgun (WGS) entry which is preliminary data.</text>
</comment>
<dbReference type="AlphaFoldDB" id="A0A8J4TMT0"/>